<name>A0A2A2KZN0_9BILA</name>
<gene>
    <name evidence="1" type="ORF">WR25_20624</name>
</gene>
<keyword evidence="2" id="KW-1185">Reference proteome</keyword>
<organism evidence="1 2">
    <name type="scientific">Diploscapter pachys</name>
    <dbReference type="NCBI Taxonomy" id="2018661"/>
    <lineage>
        <taxon>Eukaryota</taxon>
        <taxon>Metazoa</taxon>
        <taxon>Ecdysozoa</taxon>
        <taxon>Nematoda</taxon>
        <taxon>Chromadorea</taxon>
        <taxon>Rhabditida</taxon>
        <taxon>Rhabditina</taxon>
        <taxon>Rhabditomorpha</taxon>
        <taxon>Rhabditoidea</taxon>
        <taxon>Rhabditidae</taxon>
        <taxon>Diploscapter</taxon>
    </lineage>
</organism>
<dbReference type="AlphaFoldDB" id="A0A2A2KZN0"/>
<evidence type="ECO:0000313" key="1">
    <source>
        <dbReference type="EMBL" id="PAV79388.1"/>
    </source>
</evidence>
<proteinExistence type="predicted"/>
<protein>
    <submittedName>
        <fullName evidence="1">Uncharacterized protein</fullName>
    </submittedName>
</protein>
<evidence type="ECO:0000313" key="2">
    <source>
        <dbReference type="Proteomes" id="UP000218231"/>
    </source>
</evidence>
<dbReference type="EMBL" id="LIAE01007420">
    <property type="protein sequence ID" value="PAV79388.1"/>
    <property type="molecule type" value="Genomic_DNA"/>
</dbReference>
<sequence>MLEERNKIPSTPKCSVNFTICITTLHSNAKCDILDLESATITMKQSSETFNFTQRVCIPNETKNVTIEYGSKVGASFNGYSQPIIGSIKSGLGKMRNFGIPSQYTLNVSSELRCDTHFFGPFCDKFCDDSHLE</sequence>
<dbReference type="Proteomes" id="UP000218231">
    <property type="component" value="Unassembled WGS sequence"/>
</dbReference>
<reference evidence="1 2" key="1">
    <citation type="journal article" date="2017" name="Curr. Biol.">
        <title>Genome architecture and evolution of a unichromosomal asexual nematode.</title>
        <authorList>
            <person name="Fradin H."/>
            <person name="Zegar C."/>
            <person name="Gutwein M."/>
            <person name="Lucas J."/>
            <person name="Kovtun M."/>
            <person name="Corcoran D."/>
            <person name="Baugh L.R."/>
            <person name="Kiontke K."/>
            <person name="Gunsalus K."/>
            <person name="Fitch D.H."/>
            <person name="Piano F."/>
        </authorList>
    </citation>
    <scope>NUCLEOTIDE SEQUENCE [LARGE SCALE GENOMIC DNA]</scope>
    <source>
        <strain evidence="1">PF1309</strain>
    </source>
</reference>
<comment type="caution">
    <text evidence="1">The sequence shown here is derived from an EMBL/GenBank/DDBJ whole genome shotgun (WGS) entry which is preliminary data.</text>
</comment>
<accession>A0A2A2KZN0</accession>